<accession>A0A251U3P5</accession>
<reference evidence="1" key="3">
    <citation type="submission" date="2020-06" db="EMBL/GenBank/DDBJ databases">
        <title>Helianthus annuus Genome sequencing and assembly Release 2.</title>
        <authorList>
            <person name="Gouzy J."/>
            <person name="Langlade N."/>
            <person name="Munos S."/>
        </authorList>
    </citation>
    <scope>NUCLEOTIDE SEQUENCE</scope>
    <source>
        <tissue evidence="1">Leaves</tissue>
    </source>
</reference>
<protein>
    <submittedName>
        <fullName evidence="1">U11/U12 small nuclear ribonucleoprotein 25kDa protein</fullName>
    </submittedName>
</protein>
<keyword evidence="3" id="KW-1185">Reference proteome</keyword>
<dbReference type="Proteomes" id="UP000215914">
    <property type="component" value="Chromosome 8"/>
</dbReference>
<reference evidence="2" key="2">
    <citation type="submission" date="2017-02" db="EMBL/GenBank/DDBJ databases">
        <title>Sunflower complete genome.</title>
        <authorList>
            <person name="Langlade N."/>
            <person name="Munos S."/>
        </authorList>
    </citation>
    <scope>NUCLEOTIDE SEQUENCE [LARGE SCALE GENOMIC DNA]</scope>
    <source>
        <tissue evidence="2">Leaves</tissue>
    </source>
</reference>
<evidence type="ECO:0000313" key="1">
    <source>
        <dbReference type="EMBL" id="KAF5794307.1"/>
    </source>
</evidence>
<proteinExistence type="predicted"/>
<dbReference type="GO" id="GO:1990904">
    <property type="term" value="C:ribonucleoprotein complex"/>
    <property type="evidence" value="ECO:0007669"/>
    <property type="project" value="UniProtKB-KW"/>
</dbReference>
<evidence type="ECO:0000313" key="2">
    <source>
        <dbReference type="EMBL" id="OTG17774.1"/>
    </source>
</evidence>
<name>A0A251U3P5_HELAN</name>
<dbReference type="AlphaFoldDB" id="A0A251U3P5"/>
<keyword evidence="1" id="KW-0687">Ribonucleoprotein</keyword>
<sequence length="75" mass="8506">MIMCLQMYQRSQLYHMLTVDTLISLELGSAMRVSLSILFNDCWLLVLDTDVAVMNSVTVKDLKPAVEKKSMNVIP</sequence>
<dbReference type="EMBL" id="CM007897">
    <property type="protein sequence ID" value="OTG17774.1"/>
    <property type="molecule type" value="Genomic_DNA"/>
</dbReference>
<dbReference type="InParanoid" id="A0A251U3P5"/>
<gene>
    <name evidence="2" type="ORF">HannXRQ_Chr08g0215891</name>
    <name evidence="1" type="ORF">HanXRQr2_Chr08g0326621</name>
</gene>
<reference evidence="1 3" key="1">
    <citation type="journal article" date="2017" name="Nature">
        <title>The sunflower genome provides insights into oil metabolism, flowering and Asterid evolution.</title>
        <authorList>
            <person name="Badouin H."/>
            <person name="Gouzy J."/>
            <person name="Grassa C.J."/>
            <person name="Murat F."/>
            <person name="Staton S.E."/>
            <person name="Cottret L."/>
            <person name="Lelandais-Briere C."/>
            <person name="Owens G.L."/>
            <person name="Carrere S."/>
            <person name="Mayjonade B."/>
            <person name="Legrand L."/>
            <person name="Gill N."/>
            <person name="Kane N.C."/>
            <person name="Bowers J.E."/>
            <person name="Hubner S."/>
            <person name="Bellec A."/>
            <person name="Berard A."/>
            <person name="Berges H."/>
            <person name="Blanchet N."/>
            <person name="Boniface M.C."/>
            <person name="Brunel D."/>
            <person name="Catrice O."/>
            <person name="Chaidir N."/>
            <person name="Claudel C."/>
            <person name="Donnadieu C."/>
            <person name="Faraut T."/>
            <person name="Fievet G."/>
            <person name="Helmstetter N."/>
            <person name="King M."/>
            <person name="Knapp S.J."/>
            <person name="Lai Z."/>
            <person name="Le Paslier M.C."/>
            <person name="Lippi Y."/>
            <person name="Lorenzon L."/>
            <person name="Mandel J.R."/>
            <person name="Marage G."/>
            <person name="Marchand G."/>
            <person name="Marquand E."/>
            <person name="Bret-Mestries E."/>
            <person name="Morien E."/>
            <person name="Nambeesan S."/>
            <person name="Nguyen T."/>
            <person name="Pegot-Espagnet P."/>
            <person name="Pouilly N."/>
            <person name="Raftis F."/>
            <person name="Sallet E."/>
            <person name="Schiex T."/>
            <person name="Thomas J."/>
            <person name="Vandecasteele C."/>
            <person name="Vares D."/>
            <person name="Vear F."/>
            <person name="Vautrin S."/>
            <person name="Crespi M."/>
            <person name="Mangin B."/>
            <person name="Burke J.M."/>
            <person name="Salse J."/>
            <person name="Munos S."/>
            <person name="Vincourt P."/>
            <person name="Rieseberg L.H."/>
            <person name="Langlade N.B."/>
        </authorList>
    </citation>
    <scope>NUCLEOTIDE SEQUENCE [LARGE SCALE GENOMIC DNA]</scope>
    <source>
        <strain evidence="3">cv. SF193</strain>
        <tissue evidence="1">Leaves</tissue>
    </source>
</reference>
<evidence type="ECO:0000313" key="3">
    <source>
        <dbReference type="Proteomes" id="UP000215914"/>
    </source>
</evidence>
<dbReference type="EMBL" id="MNCJ02000323">
    <property type="protein sequence ID" value="KAF5794307.1"/>
    <property type="molecule type" value="Genomic_DNA"/>
</dbReference>
<dbReference type="Gramene" id="mRNA:HanXRQr2_Chr08g0326621">
    <property type="protein sequence ID" value="mRNA:HanXRQr2_Chr08g0326621"/>
    <property type="gene ID" value="HanXRQr2_Chr08g0326621"/>
</dbReference>
<organism evidence="2 3">
    <name type="scientific">Helianthus annuus</name>
    <name type="common">Common sunflower</name>
    <dbReference type="NCBI Taxonomy" id="4232"/>
    <lineage>
        <taxon>Eukaryota</taxon>
        <taxon>Viridiplantae</taxon>
        <taxon>Streptophyta</taxon>
        <taxon>Embryophyta</taxon>
        <taxon>Tracheophyta</taxon>
        <taxon>Spermatophyta</taxon>
        <taxon>Magnoliopsida</taxon>
        <taxon>eudicotyledons</taxon>
        <taxon>Gunneridae</taxon>
        <taxon>Pentapetalae</taxon>
        <taxon>asterids</taxon>
        <taxon>campanulids</taxon>
        <taxon>Asterales</taxon>
        <taxon>Asteraceae</taxon>
        <taxon>Asteroideae</taxon>
        <taxon>Heliantheae alliance</taxon>
        <taxon>Heliantheae</taxon>
        <taxon>Helianthus</taxon>
    </lineage>
</organism>